<accession>A0A151WPK3</accession>
<evidence type="ECO:0000256" key="2">
    <source>
        <dbReference type="ARBA" id="ARBA00022771"/>
    </source>
</evidence>
<feature type="compositionally biased region" description="Polar residues" evidence="6">
    <location>
        <begin position="88"/>
        <end position="97"/>
    </location>
</feature>
<evidence type="ECO:0000256" key="1">
    <source>
        <dbReference type="ARBA" id="ARBA00022723"/>
    </source>
</evidence>
<gene>
    <name evidence="8" type="ORF">ALC60_11198</name>
</gene>
<dbReference type="STRING" id="64791.A0A151WPK3"/>
<keyword evidence="1" id="KW-0479">Metal-binding</keyword>
<dbReference type="EMBL" id="KQ982870">
    <property type="protein sequence ID" value="KYQ49731.1"/>
    <property type="molecule type" value="Genomic_DNA"/>
</dbReference>
<reference evidence="8 9" key="1">
    <citation type="submission" date="2015-09" db="EMBL/GenBank/DDBJ databases">
        <title>Trachymyrmex zeteki WGS genome.</title>
        <authorList>
            <person name="Nygaard S."/>
            <person name="Hu H."/>
            <person name="Boomsma J."/>
            <person name="Zhang G."/>
        </authorList>
    </citation>
    <scope>NUCLEOTIDE SEQUENCE [LARGE SCALE GENOMIC DNA]</scope>
    <source>
        <strain evidence="8">Tzet28-1</strain>
        <tissue evidence="8">Whole body</tissue>
    </source>
</reference>
<evidence type="ECO:0000313" key="8">
    <source>
        <dbReference type="EMBL" id="KYQ49731.1"/>
    </source>
</evidence>
<keyword evidence="9" id="KW-1185">Reference proteome</keyword>
<evidence type="ECO:0000256" key="6">
    <source>
        <dbReference type="SAM" id="MobiDB-lite"/>
    </source>
</evidence>
<dbReference type="SUPFAM" id="SSF57716">
    <property type="entry name" value="Glucocorticoid receptor-like (DNA-binding domain)"/>
    <property type="match status" value="1"/>
</dbReference>
<dbReference type="GO" id="GO:0003677">
    <property type="term" value="F:DNA binding"/>
    <property type="evidence" value="ECO:0007669"/>
    <property type="project" value="UniProtKB-UniRule"/>
</dbReference>
<evidence type="ECO:0000256" key="4">
    <source>
        <dbReference type="ARBA" id="ARBA00023125"/>
    </source>
</evidence>
<proteinExistence type="predicted"/>
<evidence type="ECO:0000313" key="9">
    <source>
        <dbReference type="Proteomes" id="UP000075809"/>
    </source>
</evidence>
<dbReference type="Pfam" id="PF05485">
    <property type="entry name" value="THAP"/>
    <property type="match status" value="1"/>
</dbReference>
<evidence type="ECO:0000256" key="3">
    <source>
        <dbReference type="ARBA" id="ARBA00022833"/>
    </source>
</evidence>
<organism evidence="8 9">
    <name type="scientific">Mycetomoellerius zeteki</name>
    <dbReference type="NCBI Taxonomy" id="64791"/>
    <lineage>
        <taxon>Eukaryota</taxon>
        <taxon>Metazoa</taxon>
        <taxon>Ecdysozoa</taxon>
        <taxon>Arthropoda</taxon>
        <taxon>Hexapoda</taxon>
        <taxon>Insecta</taxon>
        <taxon>Pterygota</taxon>
        <taxon>Neoptera</taxon>
        <taxon>Endopterygota</taxon>
        <taxon>Hymenoptera</taxon>
        <taxon>Apocrita</taxon>
        <taxon>Aculeata</taxon>
        <taxon>Formicoidea</taxon>
        <taxon>Formicidae</taxon>
        <taxon>Myrmicinae</taxon>
        <taxon>Mycetomoellerius</taxon>
    </lineage>
</organism>
<evidence type="ECO:0000259" key="7">
    <source>
        <dbReference type="PROSITE" id="PS50950"/>
    </source>
</evidence>
<keyword evidence="2 5" id="KW-0863">Zinc-finger</keyword>
<dbReference type="AlphaFoldDB" id="A0A151WPK3"/>
<dbReference type="InterPro" id="IPR006612">
    <property type="entry name" value="THAP_Znf"/>
</dbReference>
<feature type="region of interest" description="Disordered" evidence="6">
    <location>
        <begin position="88"/>
        <end position="108"/>
    </location>
</feature>
<keyword evidence="4 5" id="KW-0238">DNA-binding</keyword>
<dbReference type="GO" id="GO:0008270">
    <property type="term" value="F:zinc ion binding"/>
    <property type="evidence" value="ECO:0007669"/>
    <property type="project" value="UniProtKB-KW"/>
</dbReference>
<dbReference type="PROSITE" id="PS50950">
    <property type="entry name" value="ZF_THAP"/>
    <property type="match status" value="1"/>
</dbReference>
<name>A0A151WPK3_9HYME</name>
<sequence length="216" mass="24517">MPSCAIKNCKNTLSNTKKRKISFFSFPKTPEIIEKWKTVCKENVDPKNEIETHLMPVAAQCSSTTHSDTIAPLSCLQENLSSIASGVSNSATATNSEDTCKKMPTNQDRDKEIQTMKKKIAELLKEVQSLERQLALRDERHEKEFKQRLILQSNQVFKENKTIPFTSYNISTLRKWIAKFNMDEGLLKDVLLIMNAKGTGMSDMERVTARSHGTVF</sequence>
<evidence type="ECO:0000256" key="5">
    <source>
        <dbReference type="PROSITE-ProRule" id="PRU00309"/>
    </source>
</evidence>
<dbReference type="Proteomes" id="UP000075809">
    <property type="component" value="Unassembled WGS sequence"/>
</dbReference>
<keyword evidence="3" id="KW-0862">Zinc</keyword>
<feature type="domain" description="THAP-type" evidence="7">
    <location>
        <begin position="1"/>
        <end position="89"/>
    </location>
</feature>
<protein>
    <recommendedName>
        <fullName evidence="7">THAP-type domain-containing protein</fullName>
    </recommendedName>
</protein>